<dbReference type="EMBL" id="CP136426">
    <property type="protein sequence ID" value="WOC51564.1"/>
    <property type="molecule type" value="Genomic_DNA"/>
</dbReference>
<evidence type="ECO:0000313" key="6">
    <source>
        <dbReference type="EMBL" id="WOC51564.1"/>
    </source>
</evidence>
<dbReference type="KEGG" id="bpor:BPO_0917"/>
<dbReference type="GO" id="GO:0030313">
    <property type="term" value="C:cell envelope"/>
    <property type="evidence" value="ECO:0007669"/>
    <property type="project" value="UniProtKB-SubCell"/>
</dbReference>
<dbReference type="RefSeq" id="WP_327985180.1">
    <property type="nucleotide sequence ID" value="NZ_CP136426.1"/>
</dbReference>
<dbReference type="InterPro" id="IPR013766">
    <property type="entry name" value="Thioredoxin_domain"/>
</dbReference>
<evidence type="ECO:0000256" key="3">
    <source>
        <dbReference type="ARBA" id="ARBA00023157"/>
    </source>
</evidence>
<dbReference type="InterPro" id="IPR000866">
    <property type="entry name" value="AhpC/TSA"/>
</dbReference>
<accession>A0AAU0F0V3</accession>
<dbReference type="InterPro" id="IPR036249">
    <property type="entry name" value="Thioredoxin-like_sf"/>
</dbReference>
<reference evidence="6" key="1">
    <citation type="submission" date="2023-10" db="EMBL/GenBank/DDBJ databases">
        <title>Characterization and whole genome sequencing of a novel strain of Bergeyella porcorum QD2021 isolated from pig.</title>
        <authorList>
            <person name="Liu G."/>
            <person name="Chen C."/>
            <person name="Han X."/>
        </authorList>
    </citation>
    <scope>NUCLEOTIDE SEQUENCE</scope>
    <source>
        <strain evidence="6">QD2021</strain>
    </source>
</reference>
<keyword evidence="4" id="KW-0676">Redox-active center</keyword>
<comment type="subcellular location">
    <subcellularLocation>
        <location evidence="1">Cell envelope</location>
    </subcellularLocation>
</comment>
<dbReference type="Pfam" id="PF00578">
    <property type="entry name" value="AhpC-TSA"/>
    <property type="match status" value="1"/>
</dbReference>
<keyword evidence="3" id="KW-1015">Disulfide bond</keyword>
<organism evidence="6 7">
    <name type="scientific">Bergeyella porcorum</name>
    <dbReference type="NCBI Taxonomy" id="1735111"/>
    <lineage>
        <taxon>Bacteria</taxon>
        <taxon>Pseudomonadati</taxon>
        <taxon>Bacteroidota</taxon>
        <taxon>Flavobacteriia</taxon>
        <taxon>Flavobacteriales</taxon>
        <taxon>Weeksellaceae</taxon>
        <taxon>Bergeyella</taxon>
    </lineage>
</organism>
<dbReference type="InterPro" id="IPR050553">
    <property type="entry name" value="Thioredoxin_ResA/DsbE_sf"/>
</dbReference>
<keyword evidence="7" id="KW-1185">Reference proteome</keyword>
<dbReference type="GO" id="GO:0016209">
    <property type="term" value="F:antioxidant activity"/>
    <property type="evidence" value="ECO:0007669"/>
    <property type="project" value="InterPro"/>
</dbReference>
<dbReference type="PANTHER" id="PTHR42852:SF6">
    <property type="entry name" value="THIOL:DISULFIDE INTERCHANGE PROTEIN DSBE"/>
    <property type="match status" value="1"/>
</dbReference>
<keyword evidence="2" id="KW-0201">Cytochrome c-type biogenesis</keyword>
<dbReference type="PROSITE" id="PS51352">
    <property type="entry name" value="THIOREDOXIN_2"/>
    <property type="match status" value="1"/>
</dbReference>
<evidence type="ECO:0000256" key="4">
    <source>
        <dbReference type="ARBA" id="ARBA00023284"/>
    </source>
</evidence>
<evidence type="ECO:0000259" key="5">
    <source>
        <dbReference type="PROSITE" id="PS51352"/>
    </source>
</evidence>
<evidence type="ECO:0000256" key="1">
    <source>
        <dbReference type="ARBA" id="ARBA00004196"/>
    </source>
</evidence>
<feature type="domain" description="Thioredoxin" evidence="5">
    <location>
        <begin position="28"/>
        <end position="176"/>
    </location>
</feature>
<protein>
    <submittedName>
        <fullName evidence="6">Alkyl hydroperoxide reductase</fullName>
    </submittedName>
</protein>
<proteinExistence type="predicted"/>
<gene>
    <name evidence="6" type="ORF">BPO_0917</name>
</gene>
<dbReference type="SUPFAM" id="SSF52833">
    <property type="entry name" value="Thioredoxin-like"/>
    <property type="match status" value="1"/>
</dbReference>
<dbReference type="GO" id="GO:0017004">
    <property type="term" value="P:cytochrome complex assembly"/>
    <property type="evidence" value="ECO:0007669"/>
    <property type="project" value="UniProtKB-KW"/>
</dbReference>
<evidence type="ECO:0000256" key="2">
    <source>
        <dbReference type="ARBA" id="ARBA00022748"/>
    </source>
</evidence>
<evidence type="ECO:0000313" key="7">
    <source>
        <dbReference type="Proteomes" id="UP001432059"/>
    </source>
</evidence>
<name>A0AAU0F0V3_9FLAO</name>
<dbReference type="PANTHER" id="PTHR42852">
    <property type="entry name" value="THIOL:DISULFIDE INTERCHANGE PROTEIN DSBE"/>
    <property type="match status" value="1"/>
</dbReference>
<dbReference type="Proteomes" id="UP001432059">
    <property type="component" value="Chromosome"/>
</dbReference>
<sequence length="177" mass="20420">MKKNIIYIVLLLVLGAVAFVPGVKEFIFPVAKIEEAVHIDNADYNIELKGINTTSTNLKNLKGKKMVFLNFWGTWCKPCREEWKSIQNLYDAKKDKVDFVLIAMMDKEEEVRKFLQEHQYTAPVYIAESPISENLLPKVFPTTFLLDKNGRILLKETASKDWNTAESKTFIDQMAQQ</sequence>
<dbReference type="Gene3D" id="3.40.30.10">
    <property type="entry name" value="Glutaredoxin"/>
    <property type="match status" value="1"/>
</dbReference>
<dbReference type="AlphaFoldDB" id="A0AAU0F0V3"/>
<dbReference type="GO" id="GO:0016491">
    <property type="term" value="F:oxidoreductase activity"/>
    <property type="evidence" value="ECO:0007669"/>
    <property type="project" value="InterPro"/>
</dbReference>
<dbReference type="CDD" id="cd02966">
    <property type="entry name" value="TlpA_like_family"/>
    <property type="match status" value="1"/>
</dbReference>